<dbReference type="InterPro" id="IPR036388">
    <property type="entry name" value="WH-like_DNA-bd_sf"/>
</dbReference>
<dbReference type="PANTHER" id="PTHR36766">
    <property type="entry name" value="PLANT BROAD-SPECTRUM MILDEW RESISTANCE PROTEIN RPW8"/>
    <property type="match status" value="1"/>
</dbReference>
<dbReference type="GO" id="GO:0005524">
    <property type="term" value="F:ATP binding"/>
    <property type="evidence" value="ECO:0007669"/>
    <property type="project" value="UniProtKB-KW"/>
</dbReference>
<dbReference type="InterPro" id="IPR058922">
    <property type="entry name" value="WHD_DRP"/>
</dbReference>
<evidence type="ECO:0000259" key="9">
    <source>
        <dbReference type="Pfam" id="PF23598"/>
    </source>
</evidence>
<dbReference type="Pfam" id="PF18052">
    <property type="entry name" value="Rx_N"/>
    <property type="match status" value="1"/>
</dbReference>
<dbReference type="GO" id="GO:0051707">
    <property type="term" value="P:response to other organism"/>
    <property type="evidence" value="ECO:0007669"/>
    <property type="project" value="UniProtKB-ARBA"/>
</dbReference>
<feature type="domain" description="Disease resistance R13L4/SHOC-2-like LRR" evidence="9">
    <location>
        <begin position="559"/>
        <end position="841"/>
    </location>
</feature>
<sequence>MAIEVGTLLTIAEHLYNVIQSSALKEIRDYKSEMSKLIDTISSIKRVLLDADRTKHLTNEEHGWIEKLRDALYDANDLLDEFETIVVLKKDGVDGTLLNKVGDFFSFENPLIVAYRMRKMINEIRDKLDEITRNHKSFGWNSITNDLPRTGNCETGSHEYAQEVVGREDSVKAIVDKLRQFSDKKVSFLTIVGAGGVGKTTVARLVYRDAGVIKKFALRMWVSVNDHEHNKPFELEGIFRDMLESITKKDVKGAGINRLQEELEKELGGKTFMLVLDDVWTEDCLKWNELRSFLSIGGAGSAIVVTSRSGLDRKVKWNINYELQALTLENSWILFQNIAMDEERRKDKELVDIGKRIVKKCCDNPLAITVVGHLLSSKDLHEWRSFEDIELAGINEGDEIENKIISILKLSYHNLKPSLKSCFSYCALFQKDTQIGKDMIISLWIAQAYIVPFHRGQSIENAAEEYFSILLKRCFFQEVITDEYSDDVVSCKIHNLMHDVAIEVAKKEIYLRSSTPCTSNNYHHLYDNQSSYTEGFSKKTRIRSYLQSTWALSFPVDTLLANCVYLRALDLHGTGIETLPSSISRLRHLRYLDLSWNGFLRTLPSSITKLRNLQFLNLDGCYLFEELPKDLRRLVKLRYLNLNDCNKLLSMPSGMDRLIELRVLTTFIVSSNDPGKKNCVGQLEDLKKLVNLKGKIDIFIYGKEIKENDSEGGYLSNLRHLKEVSIHFLSSSSTSVDYERCLLEKMQPNLNLKGIRLLGYKGVSIPNLVKDNNNVNILPNIVKIELMFCDNLEDIPSLSNLQHLKLLRLRNLWNLEYMENTSLSSESLFFPSLEELEVHGMLKLKGWLRKDELNEINTLNKTEVSFPCLRKLIIEGCCELVSFPPCQSLDVLHLTRSNKSLRIKLVKVGIIRDLKIDDECYRYHEHFNNSNKTFQPFKRLYLFILFVFVVLICMSIRKFRV</sequence>
<dbReference type="SUPFAM" id="SSF52540">
    <property type="entry name" value="P-loop containing nucleoside triphosphate hydrolases"/>
    <property type="match status" value="1"/>
</dbReference>
<evidence type="ECO:0000256" key="2">
    <source>
        <dbReference type="ARBA" id="ARBA00022741"/>
    </source>
</evidence>
<name>A0AAW1K7E4_SAPOF</name>
<evidence type="ECO:0000259" key="6">
    <source>
        <dbReference type="Pfam" id="PF00931"/>
    </source>
</evidence>
<dbReference type="InterPro" id="IPR055414">
    <property type="entry name" value="LRR_R13L4/SHOC2-like"/>
</dbReference>
<feature type="domain" description="Disease resistance protein winged helix" evidence="8">
    <location>
        <begin position="428"/>
        <end position="501"/>
    </location>
</feature>
<dbReference type="FunFam" id="1.10.10.10:FF:000322">
    <property type="entry name" value="Probable disease resistance protein At1g63360"/>
    <property type="match status" value="1"/>
</dbReference>
<keyword evidence="4" id="KW-0067">ATP-binding</keyword>
<evidence type="ECO:0000256" key="3">
    <source>
        <dbReference type="ARBA" id="ARBA00022821"/>
    </source>
</evidence>
<evidence type="ECO:0000259" key="7">
    <source>
        <dbReference type="Pfam" id="PF18052"/>
    </source>
</evidence>
<feature type="domain" description="Disease resistance N-terminal" evidence="7">
    <location>
        <begin position="13"/>
        <end position="90"/>
    </location>
</feature>
<organism evidence="10 11">
    <name type="scientific">Saponaria officinalis</name>
    <name type="common">Common soapwort</name>
    <name type="synonym">Lychnis saponaria</name>
    <dbReference type="NCBI Taxonomy" id="3572"/>
    <lineage>
        <taxon>Eukaryota</taxon>
        <taxon>Viridiplantae</taxon>
        <taxon>Streptophyta</taxon>
        <taxon>Embryophyta</taxon>
        <taxon>Tracheophyta</taxon>
        <taxon>Spermatophyta</taxon>
        <taxon>Magnoliopsida</taxon>
        <taxon>eudicotyledons</taxon>
        <taxon>Gunneridae</taxon>
        <taxon>Pentapetalae</taxon>
        <taxon>Caryophyllales</taxon>
        <taxon>Caryophyllaceae</taxon>
        <taxon>Caryophylleae</taxon>
        <taxon>Saponaria</taxon>
    </lineage>
</organism>
<dbReference type="EMBL" id="JBDFQZ010000006">
    <property type="protein sequence ID" value="KAK9715539.1"/>
    <property type="molecule type" value="Genomic_DNA"/>
</dbReference>
<protein>
    <submittedName>
        <fullName evidence="10">Uncharacterized protein</fullName>
    </submittedName>
</protein>
<dbReference type="GO" id="GO:0006952">
    <property type="term" value="P:defense response"/>
    <property type="evidence" value="ECO:0007669"/>
    <property type="project" value="UniProtKB-KW"/>
</dbReference>
<keyword evidence="5" id="KW-1133">Transmembrane helix</keyword>
<dbReference type="InterPro" id="IPR041118">
    <property type="entry name" value="Rx_N"/>
</dbReference>
<dbReference type="InterPro" id="IPR027417">
    <property type="entry name" value="P-loop_NTPase"/>
</dbReference>
<evidence type="ECO:0000313" key="10">
    <source>
        <dbReference type="EMBL" id="KAK9715539.1"/>
    </source>
</evidence>
<feature type="domain" description="NB-ARC" evidence="6">
    <location>
        <begin position="167"/>
        <end position="343"/>
    </location>
</feature>
<dbReference type="Pfam" id="PF23559">
    <property type="entry name" value="WHD_DRP"/>
    <property type="match status" value="1"/>
</dbReference>
<keyword evidence="1" id="KW-0677">Repeat</keyword>
<dbReference type="Gene3D" id="1.10.10.10">
    <property type="entry name" value="Winged helix-like DNA-binding domain superfamily/Winged helix DNA-binding domain"/>
    <property type="match status" value="1"/>
</dbReference>
<evidence type="ECO:0000256" key="1">
    <source>
        <dbReference type="ARBA" id="ARBA00022737"/>
    </source>
</evidence>
<evidence type="ECO:0000259" key="8">
    <source>
        <dbReference type="Pfam" id="PF23559"/>
    </source>
</evidence>
<dbReference type="InterPro" id="IPR032675">
    <property type="entry name" value="LRR_dom_sf"/>
</dbReference>
<keyword evidence="11" id="KW-1185">Reference proteome</keyword>
<dbReference type="Pfam" id="PF23598">
    <property type="entry name" value="LRR_14"/>
    <property type="match status" value="1"/>
</dbReference>
<dbReference type="GO" id="GO:0043531">
    <property type="term" value="F:ADP binding"/>
    <property type="evidence" value="ECO:0007669"/>
    <property type="project" value="InterPro"/>
</dbReference>
<dbReference type="Gene3D" id="3.80.10.10">
    <property type="entry name" value="Ribonuclease Inhibitor"/>
    <property type="match status" value="2"/>
</dbReference>
<dbReference type="Gene3D" id="1.20.5.4130">
    <property type="match status" value="1"/>
</dbReference>
<evidence type="ECO:0000256" key="5">
    <source>
        <dbReference type="SAM" id="Phobius"/>
    </source>
</evidence>
<dbReference type="Gene3D" id="1.10.8.430">
    <property type="entry name" value="Helical domain of apoptotic protease-activating factors"/>
    <property type="match status" value="1"/>
</dbReference>
<dbReference type="PANTHER" id="PTHR36766:SF35">
    <property type="entry name" value="DISEASE RESISTANCE PROTEIN RGA3"/>
    <property type="match status" value="1"/>
</dbReference>
<reference evidence="10" key="1">
    <citation type="submission" date="2024-03" db="EMBL/GenBank/DDBJ databases">
        <title>WGS assembly of Saponaria officinalis var. Norfolk2.</title>
        <authorList>
            <person name="Jenkins J."/>
            <person name="Shu S."/>
            <person name="Grimwood J."/>
            <person name="Barry K."/>
            <person name="Goodstein D."/>
            <person name="Schmutz J."/>
            <person name="Leebens-Mack J."/>
            <person name="Osbourn A."/>
        </authorList>
    </citation>
    <scope>NUCLEOTIDE SEQUENCE [LARGE SCALE GENOMIC DNA]</scope>
    <source>
        <strain evidence="10">JIC</strain>
    </source>
</reference>
<dbReference type="InterPro" id="IPR042197">
    <property type="entry name" value="Apaf_helical"/>
</dbReference>
<accession>A0AAW1K7E4</accession>
<feature type="transmembrane region" description="Helical" evidence="5">
    <location>
        <begin position="940"/>
        <end position="956"/>
    </location>
</feature>
<dbReference type="Proteomes" id="UP001443914">
    <property type="component" value="Unassembled WGS sequence"/>
</dbReference>
<keyword evidence="5" id="KW-0812">Transmembrane</keyword>
<keyword evidence="5" id="KW-0472">Membrane</keyword>
<gene>
    <name evidence="10" type="ORF">RND81_06G171600</name>
</gene>
<evidence type="ECO:0000313" key="11">
    <source>
        <dbReference type="Proteomes" id="UP001443914"/>
    </source>
</evidence>
<keyword evidence="2" id="KW-0547">Nucleotide-binding</keyword>
<dbReference type="Pfam" id="PF00931">
    <property type="entry name" value="NB-ARC"/>
    <property type="match status" value="1"/>
</dbReference>
<comment type="caution">
    <text evidence="10">The sequence shown here is derived from an EMBL/GenBank/DDBJ whole genome shotgun (WGS) entry which is preliminary data.</text>
</comment>
<proteinExistence type="predicted"/>
<evidence type="ECO:0000256" key="4">
    <source>
        <dbReference type="ARBA" id="ARBA00022840"/>
    </source>
</evidence>
<keyword evidence="3" id="KW-0611">Plant defense</keyword>
<dbReference type="InterPro" id="IPR002182">
    <property type="entry name" value="NB-ARC"/>
</dbReference>
<dbReference type="PRINTS" id="PR00364">
    <property type="entry name" value="DISEASERSIST"/>
</dbReference>
<dbReference type="SUPFAM" id="SSF52058">
    <property type="entry name" value="L domain-like"/>
    <property type="match status" value="1"/>
</dbReference>
<dbReference type="Gene3D" id="3.40.50.300">
    <property type="entry name" value="P-loop containing nucleotide triphosphate hydrolases"/>
    <property type="match status" value="1"/>
</dbReference>
<dbReference type="AlphaFoldDB" id="A0AAW1K7E4"/>